<feature type="region of interest" description="Disordered" evidence="1">
    <location>
        <begin position="183"/>
        <end position="458"/>
    </location>
</feature>
<feature type="compositionally biased region" description="Polar residues" evidence="1">
    <location>
        <begin position="491"/>
        <end position="500"/>
    </location>
</feature>
<proteinExistence type="predicted"/>
<feature type="region of interest" description="Disordered" evidence="1">
    <location>
        <begin position="490"/>
        <end position="757"/>
    </location>
</feature>
<feature type="compositionally biased region" description="Low complexity" evidence="1">
    <location>
        <begin position="796"/>
        <end position="806"/>
    </location>
</feature>
<feature type="compositionally biased region" description="Low complexity" evidence="1">
    <location>
        <begin position="284"/>
        <end position="295"/>
    </location>
</feature>
<dbReference type="EMBL" id="JBIQWL010000002">
    <property type="protein sequence ID" value="MFH8249707.1"/>
    <property type="molecule type" value="Genomic_DNA"/>
</dbReference>
<evidence type="ECO:0000313" key="2">
    <source>
        <dbReference type="EMBL" id="MFH8249707.1"/>
    </source>
</evidence>
<feature type="compositionally biased region" description="Polar residues" evidence="1">
    <location>
        <begin position="599"/>
        <end position="608"/>
    </location>
</feature>
<name>A0ABW7Q5F4_9MICO</name>
<feature type="region of interest" description="Disordered" evidence="1">
    <location>
        <begin position="123"/>
        <end position="147"/>
    </location>
</feature>
<dbReference type="RefSeq" id="WP_396639665.1">
    <property type="nucleotide sequence ID" value="NZ_JBIQWL010000002.1"/>
</dbReference>
<keyword evidence="3" id="KW-1185">Reference proteome</keyword>
<feature type="compositionally biased region" description="Low complexity" evidence="1">
    <location>
        <begin position="310"/>
        <end position="319"/>
    </location>
</feature>
<feature type="region of interest" description="Disordered" evidence="1">
    <location>
        <begin position="784"/>
        <end position="811"/>
    </location>
</feature>
<feature type="compositionally biased region" description="Basic and acidic residues" evidence="1">
    <location>
        <begin position="80"/>
        <end position="91"/>
    </location>
</feature>
<evidence type="ECO:0000256" key="1">
    <source>
        <dbReference type="SAM" id="MobiDB-lite"/>
    </source>
</evidence>
<evidence type="ECO:0000313" key="3">
    <source>
        <dbReference type="Proteomes" id="UP001610861"/>
    </source>
</evidence>
<gene>
    <name evidence="2" type="ORF">ACH3VR_04980</name>
</gene>
<feature type="compositionally biased region" description="Low complexity" evidence="1">
    <location>
        <begin position="241"/>
        <end position="250"/>
    </location>
</feature>
<feature type="compositionally biased region" description="Low complexity" evidence="1">
    <location>
        <begin position="410"/>
        <end position="420"/>
    </location>
</feature>
<sequence>MRWPWQRSAPSAPAREPMDAAARPSPAGWAFLPPLVGPPPPPPTQLRGDFLQRIPTRVVPIQLTSLGHVVSADAPAATLGDRHPPDVERTPPESTELVLGTATGSRRASAPAVQRAPAVEYAPDATAEGDATPDVTPTLAERRGTDATSLDVATTLAESPSVDAASLDVAPTLAESRSMDAALPDLSQAPAESPSRNATASGEAPTLGASTPALAPGADRSSPSPFRMPVQRVPEGASEISRPNSASPNAESPPRPAGPVAPIRRPTPPAVPAPVPGERHVQRASSPVPDASSAVQRDADPVELGPDSSGGAAVARVAGPTESSPAPPQIETTVPAAPETAPDRPAHRPPLGLGAPLRRSIDTAPDVRPLQRTTTSSAAPPPAPGAASTIAPADGRAPLPVVSGAGDATSAAEPPVGASEPPAPPQAPSASSEVRDPGEPSVAGAAIEPSSAGSSIEPTGAAAPIEVVAPLLGADTVAAPLMTSIEPAGSVAQTAPSGSVAQPAPVVARTTSLQPSRSGGTTTSRTDAPLPPGTDGTSPLRPDGTTVSQPGGTPPSRSGGATAAPLLGSPPAPAAAAQPLLRSGDAPGALPLIQRRTEVPSTDEQLPQRTDPAAAIIPAPPTVLPLATTTPRPQDPEETPSTSDAPDHTARDAAGQAPATPAPALPVRPLLLQRRVEPAIEPTPHRTISRPAAAGAPGAPPVRATVLPPEPPPQSGTALQRALLGRNGSADHGSASTTQNTLAAAPTSTTQSTLAAPHTSIAQSTLAAPHTSIAQSTLAAPHLSAAGASEPPNPPTAQRTPQTPTPSYAAAPRLGGAASIAAPSAGIPPTAIATEQGWPPALDAALWTPPVSSAPKLALQRSDASIAPFRPTAADRGRIDHVLAANAARIAEDALDVQRAIEPAAPASTPPAPVAQSAVAAAVGQPEQLEHLLDRLYPQLVRRLKSEMLLDRERRGVRIDRI</sequence>
<accession>A0ABW7Q5F4</accession>
<feature type="compositionally biased region" description="Pro residues" evidence="1">
    <location>
        <begin position="251"/>
        <end position="275"/>
    </location>
</feature>
<feature type="region of interest" description="Disordered" evidence="1">
    <location>
        <begin position="74"/>
        <end position="94"/>
    </location>
</feature>
<feature type="region of interest" description="Disordered" evidence="1">
    <location>
        <begin position="1"/>
        <end position="51"/>
    </location>
</feature>
<feature type="compositionally biased region" description="Low complexity" evidence="1">
    <location>
        <begin position="516"/>
        <end position="526"/>
    </location>
</feature>
<feature type="compositionally biased region" description="Pro residues" evidence="1">
    <location>
        <begin position="35"/>
        <end position="44"/>
    </location>
</feature>
<comment type="caution">
    <text evidence="2">The sequence shown here is derived from an EMBL/GenBank/DDBJ whole genome shotgun (WGS) entry which is preliminary data.</text>
</comment>
<reference evidence="2 3" key="1">
    <citation type="submission" date="2024-09" db="EMBL/GenBank/DDBJ databases">
        <authorList>
            <person name="Pan X."/>
        </authorList>
    </citation>
    <scope>NUCLEOTIDE SEQUENCE [LARGE SCALE GENOMIC DNA]</scope>
    <source>
        <strain evidence="2 3">B2969</strain>
    </source>
</reference>
<protein>
    <submittedName>
        <fullName evidence="2">Uncharacterized protein</fullName>
    </submittedName>
</protein>
<dbReference type="Proteomes" id="UP001610861">
    <property type="component" value="Unassembled WGS sequence"/>
</dbReference>
<feature type="compositionally biased region" description="Polar residues" evidence="1">
    <location>
        <begin position="734"/>
        <end position="757"/>
    </location>
</feature>
<organism evidence="2 3">
    <name type="scientific">Microbacterium alkaliflavum</name>
    <dbReference type="NCBI Taxonomy" id="3248839"/>
    <lineage>
        <taxon>Bacteria</taxon>
        <taxon>Bacillati</taxon>
        <taxon>Actinomycetota</taxon>
        <taxon>Actinomycetes</taxon>
        <taxon>Micrococcales</taxon>
        <taxon>Microbacteriaceae</taxon>
        <taxon>Microbacterium</taxon>
    </lineage>
</organism>